<reference evidence="1 2" key="1">
    <citation type="submission" date="2016-11" db="EMBL/GenBank/DDBJ databases">
        <authorList>
            <person name="Jaros S."/>
            <person name="Januszkiewicz K."/>
            <person name="Wedrychowicz H."/>
        </authorList>
    </citation>
    <scope>NUCLEOTIDE SEQUENCE [LARGE SCALE GENOMIC DNA]</scope>
    <source>
        <strain evidence="1 2">CGMCC 1.10681</strain>
    </source>
</reference>
<name>A0A1M7PKU2_9BACI</name>
<protein>
    <recommendedName>
        <fullName evidence="3">Acetyltransferase (GNAT) domain-containing protein</fullName>
    </recommendedName>
</protein>
<dbReference type="AlphaFoldDB" id="A0A1M7PKU2"/>
<evidence type="ECO:0008006" key="3">
    <source>
        <dbReference type="Google" id="ProtNLM"/>
    </source>
</evidence>
<dbReference type="EMBL" id="FRCZ01000004">
    <property type="protein sequence ID" value="SHN17840.1"/>
    <property type="molecule type" value="Genomic_DNA"/>
</dbReference>
<evidence type="ECO:0000313" key="2">
    <source>
        <dbReference type="Proteomes" id="UP000184184"/>
    </source>
</evidence>
<dbReference type="Proteomes" id="UP000184184">
    <property type="component" value="Unassembled WGS sequence"/>
</dbReference>
<accession>A0A1M7PKU2</accession>
<evidence type="ECO:0000313" key="1">
    <source>
        <dbReference type="EMBL" id="SHN17840.1"/>
    </source>
</evidence>
<gene>
    <name evidence="1" type="ORF">SAMN05216179_2304</name>
</gene>
<dbReference type="RefSeq" id="WP_170862685.1">
    <property type="nucleotide sequence ID" value="NZ_FRCZ01000004.1"/>
</dbReference>
<proteinExistence type="predicted"/>
<sequence>MEEFMCLLAENKLMPTLVATPGNVKFYEKFGFSTEMNGLTAMCIREKIILYK</sequence>
<keyword evidence="2" id="KW-1185">Reference proteome</keyword>
<organism evidence="1 2">
    <name type="scientific">Gracilibacillus kekensis</name>
    <dbReference type="NCBI Taxonomy" id="1027249"/>
    <lineage>
        <taxon>Bacteria</taxon>
        <taxon>Bacillati</taxon>
        <taxon>Bacillota</taxon>
        <taxon>Bacilli</taxon>
        <taxon>Bacillales</taxon>
        <taxon>Bacillaceae</taxon>
        <taxon>Gracilibacillus</taxon>
    </lineage>
</organism>